<evidence type="ECO:0000313" key="1">
    <source>
        <dbReference type="EMBL" id="SEF55725.1"/>
    </source>
</evidence>
<dbReference type="PANTHER" id="PTHR37943:SF1">
    <property type="entry name" value="PROTEIN VES"/>
    <property type="match status" value="1"/>
</dbReference>
<dbReference type="Gene3D" id="2.60.120.10">
    <property type="entry name" value="Jelly Rolls"/>
    <property type="match status" value="1"/>
</dbReference>
<sequence>MRLIRASECRVMPWKNGGGTTTEIAVHPPGASLDAFDWRISKAHVGMDGLFSSFPGIDRTLSVLSGNGIALHFSDGETTSLRRDSAPYAFAADRDVEGRLLDGPIDDLNVMTRRGRWRHDVTPIAGPGPIEVSPRGRLLVVIACSTGWSVATEAQRANLEMGDSVLLEYAEEAVLTGNDGGGLFLIELWSDASR</sequence>
<keyword evidence="2" id="KW-1185">Reference proteome</keyword>
<name>A0A1H5SYZ9_9HYPH</name>
<dbReference type="EMBL" id="FNUY01000001">
    <property type="protein sequence ID" value="SEF55725.1"/>
    <property type="molecule type" value="Genomic_DNA"/>
</dbReference>
<dbReference type="InterPro" id="IPR011051">
    <property type="entry name" value="RmlC_Cupin_sf"/>
</dbReference>
<dbReference type="Pfam" id="PF05962">
    <property type="entry name" value="HutD"/>
    <property type="match status" value="1"/>
</dbReference>
<evidence type="ECO:0008006" key="3">
    <source>
        <dbReference type="Google" id="ProtNLM"/>
    </source>
</evidence>
<evidence type="ECO:0000313" key="2">
    <source>
        <dbReference type="Proteomes" id="UP000236743"/>
    </source>
</evidence>
<dbReference type="OrthoDB" id="9800082at2"/>
<accession>A0A1H5SYZ9</accession>
<dbReference type="AlphaFoldDB" id="A0A1H5SYZ9"/>
<gene>
    <name evidence="1" type="ORF">SAMN04488115_101460</name>
</gene>
<dbReference type="PANTHER" id="PTHR37943">
    <property type="entry name" value="PROTEIN VES"/>
    <property type="match status" value="1"/>
</dbReference>
<dbReference type="RefSeq" id="WP_103870830.1">
    <property type="nucleotide sequence ID" value="NZ_FNUY01000001.1"/>
</dbReference>
<reference evidence="1 2" key="1">
    <citation type="submission" date="2016-10" db="EMBL/GenBank/DDBJ databases">
        <authorList>
            <person name="de Groot N.N."/>
        </authorList>
    </citation>
    <scope>NUCLEOTIDE SEQUENCE [LARGE SCALE GENOMIC DNA]</scope>
    <source>
        <strain evidence="1 2">DSM 26656</strain>
    </source>
</reference>
<dbReference type="SUPFAM" id="SSF51182">
    <property type="entry name" value="RmlC-like cupins"/>
    <property type="match status" value="1"/>
</dbReference>
<dbReference type="InterPro" id="IPR010282">
    <property type="entry name" value="Uncharacterised_HutD/Ves"/>
</dbReference>
<dbReference type="Proteomes" id="UP000236743">
    <property type="component" value="Unassembled WGS sequence"/>
</dbReference>
<dbReference type="CDD" id="cd20293">
    <property type="entry name" value="cupin_HutD_N"/>
    <property type="match status" value="1"/>
</dbReference>
<dbReference type="InterPro" id="IPR014710">
    <property type="entry name" value="RmlC-like_jellyroll"/>
</dbReference>
<organism evidence="1 2">
    <name type="scientific">Bosea lathyri</name>
    <dbReference type="NCBI Taxonomy" id="1036778"/>
    <lineage>
        <taxon>Bacteria</taxon>
        <taxon>Pseudomonadati</taxon>
        <taxon>Pseudomonadota</taxon>
        <taxon>Alphaproteobacteria</taxon>
        <taxon>Hyphomicrobiales</taxon>
        <taxon>Boseaceae</taxon>
        <taxon>Bosea</taxon>
    </lineage>
</organism>
<protein>
    <recommendedName>
        <fullName evidence="3">HutD protein</fullName>
    </recommendedName>
</protein>
<proteinExistence type="predicted"/>